<feature type="transmembrane region" description="Helical" evidence="5">
    <location>
        <begin position="19"/>
        <end position="37"/>
    </location>
</feature>
<feature type="transmembrane region" description="Helical" evidence="5">
    <location>
        <begin position="191"/>
        <end position="209"/>
    </location>
</feature>
<evidence type="ECO:0000256" key="6">
    <source>
        <dbReference type="SAM" id="MobiDB-lite"/>
    </source>
</evidence>
<keyword evidence="5" id="KW-0653">Protein transport</keyword>
<protein>
    <recommendedName>
        <fullName evidence="5">Sec-independent protein translocase protein TatC</fullName>
    </recommendedName>
</protein>
<dbReference type="NCBIfam" id="TIGR00945">
    <property type="entry name" value="tatC"/>
    <property type="match status" value="1"/>
</dbReference>
<evidence type="ECO:0000256" key="4">
    <source>
        <dbReference type="ARBA" id="ARBA00023136"/>
    </source>
</evidence>
<feature type="region of interest" description="Disordered" evidence="6">
    <location>
        <begin position="239"/>
        <end position="286"/>
    </location>
</feature>
<dbReference type="PRINTS" id="PR01840">
    <property type="entry name" value="TATCFAMILY"/>
</dbReference>
<feature type="compositionally biased region" description="Polar residues" evidence="6">
    <location>
        <begin position="242"/>
        <end position="260"/>
    </location>
</feature>
<dbReference type="AlphaFoldDB" id="A0A935UI66"/>
<keyword evidence="5" id="KW-0813">Transport</keyword>
<comment type="function">
    <text evidence="5">Part of the twin-arginine translocation (Tat) system that transports large folded proteins containing a characteristic twin-arginine motif in their signal peptide across membranes. Together with TatB, TatC is part of a receptor directly interacting with Tat signal peptides.</text>
</comment>
<keyword evidence="5" id="KW-0811">Translocation</keyword>
<feature type="transmembrane region" description="Helical" evidence="5">
    <location>
        <begin position="73"/>
        <end position="94"/>
    </location>
</feature>
<comment type="subcellular location">
    <subcellularLocation>
        <location evidence="5">Cell membrane</location>
        <topology evidence="5">Multi-pass membrane protein</topology>
    </subcellularLocation>
    <subcellularLocation>
        <location evidence="1">Membrane</location>
        <topology evidence="1">Multi-pass membrane protein</topology>
    </subcellularLocation>
</comment>
<comment type="similarity">
    <text evidence="5">Belongs to the TatC family.</text>
</comment>
<evidence type="ECO:0000256" key="2">
    <source>
        <dbReference type="ARBA" id="ARBA00022692"/>
    </source>
</evidence>
<comment type="subunit">
    <text evidence="5">The Tat system comprises two distinct complexes: a TatABC complex, containing multiple copies of TatA, TatB and TatC subunits, and a separate TatA complex, containing only TatA subunits. Substrates initially bind to the TatABC complex, which probably triggers association of the separate TatA complex to form the active translocon.</text>
</comment>
<dbReference type="GO" id="GO:0043953">
    <property type="term" value="P:protein transport by the Tat complex"/>
    <property type="evidence" value="ECO:0007669"/>
    <property type="project" value="UniProtKB-UniRule"/>
</dbReference>
<dbReference type="GO" id="GO:0009977">
    <property type="term" value="F:proton motive force dependent protein transmembrane transporter activity"/>
    <property type="evidence" value="ECO:0007669"/>
    <property type="project" value="TreeGrafter"/>
</dbReference>
<feature type="transmembrane region" description="Helical" evidence="5">
    <location>
        <begin position="153"/>
        <end position="179"/>
    </location>
</feature>
<dbReference type="Pfam" id="PF00902">
    <property type="entry name" value="TatC"/>
    <property type="match status" value="1"/>
</dbReference>
<dbReference type="GO" id="GO:0065002">
    <property type="term" value="P:intracellular protein transmembrane transport"/>
    <property type="evidence" value="ECO:0007669"/>
    <property type="project" value="TreeGrafter"/>
</dbReference>
<dbReference type="HAMAP" id="MF_00902">
    <property type="entry name" value="TatC"/>
    <property type="match status" value="1"/>
</dbReference>
<dbReference type="InterPro" id="IPR002033">
    <property type="entry name" value="TatC"/>
</dbReference>
<reference evidence="7 8" key="1">
    <citation type="submission" date="2020-10" db="EMBL/GenBank/DDBJ databases">
        <title>Connecting structure to function with the recovery of over 1000 high-quality activated sludge metagenome-assembled genomes encoding full-length rRNA genes using long-read sequencing.</title>
        <authorList>
            <person name="Singleton C.M."/>
            <person name="Petriglieri F."/>
            <person name="Kristensen J.M."/>
            <person name="Kirkegaard R.H."/>
            <person name="Michaelsen T.Y."/>
            <person name="Andersen M.H."/>
            <person name="Karst S.M."/>
            <person name="Dueholm M.S."/>
            <person name="Nielsen P.H."/>
            <person name="Albertsen M."/>
        </authorList>
    </citation>
    <scope>NUCLEOTIDE SEQUENCE [LARGE SCALE GENOMIC DNA]</scope>
    <source>
        <strain evidence="7">EsbW_18-Q3-R4-48_BATAC.285</strain>
    </source>
</reference>
<dbReference type="GO" id="GO:0033281">
    <property type="term" value="C:TAT protein transport complex"/>
    <property type="evidence" value="ECO:0007669"/>
    <property type="project" value="UniProtKB-UniRule"/>
</dbReference>
<name>A0A935UI66_9PROT</name>
<accession>A0A935UI66</accession>
<evidence type="ECO:0000313" key="7">
    <source>
        <dbReference type="EMBL" id="MBK7676265.1"/>
    </source>
</evidence>
<organism evidence="7 8">
    <name type="scientific">Candidatus Accumulibacter proximus</name>
    <dbReference type="NCBI Taxonomy" id="2954385"/>
    <lineage>
        <taxon>Bacteria</taxon>
        <taxon>Pseudomonadati</taxon>
        <taxon>Pseudomonadota</taxon>
        <taxon>Betaproteobacteria</taxon>
        <taxon>Candidatus Accumulibacter</taxon>
    </lineage>
</organism>
<feature type="transmembrane region" description="Helical" evidence="5">
    <location>
        <begin position="215"/>
        <end position="235"/>
    </location>
</feature>
<evidence type="ECO:0000313" key="8">
    <source>
        <dbReference type="Proteomes" id="UP000697998"/>
    </source>
</evidence>
<sequence>MSPPEDSFLSHLVELRDRLIRALVATGLVFICLFPWAKELYALLAQPLLATLPQGGQMIATDVIGVFLVPMKVALMVAFLIALPYVLYQVWAFVAPGLYAHEKRLALPLVAASVLLFFIGMAFAYFLVFPTVFGFMATIAPEGVAWMTDIEKYLSFVLTTFIAFGVTFEVPVVVLVMVYAGIVDLAKLREWRPYVIVGAFVVAAVFTPPDVISQLMMAIPLCLLFELGLFLARFVGRRSARPTPSDQPLPETSLTTTDWTPMSPEEMDTAIKGLGRQQESDRKPDV</sequence>
<dbReference type="PANTHER" id="PTHR30371:SF0">
    <property type="entry name" value="SEC-INDEPENDENT PROTEIN TRANSLOCASE PROTEIN TATC, CHLOROPLASTIC-RELATED"/>
    <property type="match status" value="1"/>
</dbReference>
<feature type="transmembrane region" description="Helical" evidence="5">
    <location>
        <begin position="106"/>
        <end position="133"/>
    </location>
</feature>
<dbReference type="PANTHER" id="PTHR30371">
    <property type="entry name" value="SEC-INDEPENDENT PROTEIN TRANSLOCASE PROTEIN TATC"/>
    <property type="match status" value="1"/>
</dbReference>
<evidence type="ECO:0000256" key="3">
    <source>
        <dbReference type="ARBA" id="ARBA00022989"/>
    </source>
</evidence>
<evidence type="ECO:0000256" key="5">
    <source>
        <dbReference type="HAMAP-Rule" id="MF_00902"/>
    </source>
</evidence>
<comment type="caution">
    <text evidence="7">The sequence shown here is derived from an EMBL/GenBank/DDBJ whole genome shotgun (WGS) entry which is preliminary data.</text>
</comment>
<keyword evidence="4 5" id="KW-0472">Membrane</keyword>
<dbReference type="EMBL" id="JADJMH010000018">
    <property type="protein sequence ID" value="MBK7676265.1"/>
    <property type="molecule type" value="Genomic_DNA"/>
</dbReference>
<keyword evidence="3 5" id="KW-1133">Transmembrane helix</keyword>
<proteinExistence type="inferred from homology"/>
<evidence type="ECO:0000256" key="1">
    <source>
        <dbReference type="ARBA" id="ARBA00004141"/>
    </source>
</evidence>
<keyword evidence="2 5" id="KW-0812">Transmembrane</keyword>
<dbReference type="Proteomes" id="UP000697998">
    <property type="component" value="Unassembled WGS sequence"/>
</dbReference>
<keyword evidence="5" id="KW-1003">Cell membrane</keyword>
<gene>
    <name evidence="5 7" type="primary">tatC</name>
    <name evidence="7" type="ORF">IPJ27_16790</name>
</gene>